<sequence>MSEARAKLKQLQQRHTVFGFIVNHPNVSYDIETNYVHANDYIWDYCTMKYPLAEAYMLCGESYWEEMCIIFGNPSLVNVNPRQPNVDIFGGNLPPLRDGSHPSRSRLSSARGKSSKSHMPSFSPMGREISPAYWDNLGKLVSLSDLPSEKSVHNKPSRIPSDSGEAASSYGSSSAPT</sequence>
<dbReference type="EMBL" id="NKXS01000521">
    <property type="protein sequence ID" value="PIN23735.1"/>
    <property type="molecule type" value="Genomic_DNA"/>
</dbReference>
<comment type="caution">
    <text evidence="2">The sequence shown here is derived from an EMBL/GenBank/DDBJ whole genome shotgun (WGS) entry which is preliminary data.</text>
</comment>
<accession>A0A2G9I1U7</accession>
<feature type="region of interest" description="Disordered" evidence="1">
    <location>
        <begin position="90"/>
        <end position="124"/>
    </location>
</feature>
<feature type="compositionally biased region" description="Low complexity" evidence="1">
    <location>
        <begin position="161"/>
        <end position="177"/>
    </location>
</feature>
<organism evidence="2 3">
    <name type="scientific">Handroanthus impetiginosus</name>
    <dbReference type="NCBI Taxonomy" id="429701"/>
    <lineage>
        <taxon>Eukaryota</taxon>
        <taxon>Viridiplantae</taxon>
        <taxon>Streptophyta</taxon>
        <taxon>Embryophyta</taxon>
        <taxon>Tracheophyta</taxon>
        <taxon>Spermatophyta</taxon>
        <taxon>Magnoliopsida</taxon>
        <taxon>eudicotyledons</taxon>
        <taxon>Gunneridae</taxon>
        <taxon>Pentapetalae</taxon>
        <taxon>asterids</taxon>
        <taxon>lamiids</taxon>
        <taxon>Lamiales</taxon>
        <taxon>Bignoniaceae</taxon>
        <taxon>Crescentiina</taxon>
        <taxon>Tabebuia alliance</taxon>
        <taxon>Handroanthus</taxon>
    </lineage>
</organism>
<keyword evidence="3" id="KW-1185">Reference proteome</keyword>
<gene>
    <name evidence="2" type="ORF">CDL12_03550</name>
</gene>
<dbReference type="Proteomes" id="UP000231279">
    <property type="component" value="Unassembled WGS sequence"/>
</dbReference>
<evidence type="ECO:0000313" key="2">
    <source>
        <dbReference type="EMBL" id="PIN23735.1"/>
    </source>
</evidence>
<feature type="compositionally biased region" description="Polar residues" evidence="1">
    <location>
        <begin position="105"/>
        <end position="120"/>
    </location>
</feature>
<evidence type="ECO:0000313" key="3">
    <source>
        <dbReference type="Proteomes" id="UP000231279"/>
    </source>
</evidence>
<protein>
    <submittedName>
        <fullName evidence="2">Uncharacterized protein</fullName>
    </submittedName>
</protein>
<reference evidence="3" key="1">
    <citation type="journal article" date="2018" name="Gigascience">
        <title>Genome assembly of the Pink Ipe (Handroanthus impetiginosus, Bignoniaceae), a highly valued, ecologically keystone Neotropical timber forest tree.</title>
        <authorList>
            <person name="Silva-Junior O.B."/>
            <person name="Grattapaglia D."/>
            <person name="Novaes E."/>
            <person name="Collevatti R.G."/>
        </authorList>
    </citation>
    <scope>NUCLEOTIDE SEQUENCE [LARGE SCALE GENOMIC DNA]</scope>
    <source>
        <strain evidence="3">cv. UFG-1</strain>
    </source>
</reference>
<evidence type="ECO:0000256" key="1">
    <source>
        <dbReference type="SAM" id="MobiDB-lite"/>
    </source>
</evidence>
<feature type="region of interest" description="Disordered" evidence="1">
    <location>
        <begin position="146"/>
        <end position="177"/>
    </location>
</feature>
<name>A0A2G9I1U7_9LAMI</name>
<proteinExistence type="predicted"/>
<dbReference type="AlphaFoldDB" id="A0A2G9I1U7"/>